<keyword evidence="6 7" id="KW-0472">Membrane</keyword>
<evidence type="ECO:0000313" key="8">
    <source>
        <dbReference type="EMBL" id="MFC0348954.1"/>
    </source>
</evidence>
<protein>
    <submittedName>
        <fullName evidence="8">Chromate transporter</fullName>
    </submittedName>
</protein>
<dbReference type="Pfam" id="PF02417">
    <property type="entry name" value="Chromate_transp"/>
    <property type="match status" value="1"/>
</dbReference>
<dbReference type="PANTHER" id="PTHR43663:SF1">
    <property type="entry name" value="CHROMATE TRANSPORTER"/>
    <property type="match status" value="1"/>
</dbReference>
<evidence type="ECO:0000256" key="1">
    <source>
        <dbReference type="ARBA" id="ARBA00004651"/>
    </source>
</evidence>
<dbReference type="PANTHER" id="PTHR43663">
    <property type="entry name" value="CHROMATE TRANSPORT PROTEIN-RELATED"/>
    <property type="match status" value="1"/>
</dbReference>
<feature type="transmembrane region" description="Helical" evidence="7">
    <location>
        <begin position="40"/>
        <end position="59"/>
    </location>
</feature>
<evidence type="ECO:0000256" key="6">
    <source>
        <dbReference type="ARBA" id="ARBA00023136"/>
    </source>
</evidence>
<sequence>MSTPVPPDSPISSELSDSAATSEALRPLQARPQPASLSELFWSFTALAMQGFGGVVAIVQRELVDKKQWMTAAEFVEEWAVAQVMPGPNVVNLAMIIGNRFFGLRGALCALAGMLTFPLILLLLLAILYSQVATHAGVAGALRGMSAVAAGMIMASGLRLIPALKKHPSGWRLCALIVSVCFISIALLRLPLVLILSLLGGASSLLVYRQLKQDQSLQATPRGDDDA</sequence>
<evidence type="ECO:0000313" key="9">
    <source>
        <dbReference type="Proteomes" id="UP001589844"/>
    </source>
</evidence>
<proteinExistence type="inferred from homology"/>
<comment type="caution">
    <text evidence="8">The sequence shown here is derived from an EMBL/GenBank/DDBJ whole genome shotgun (WGS) entry which is preliminary data.</text>
</comment>
<reference evidence="8 9" key="1">
    <citation type="submission" date="2024-09" db="EMBL/GenBank/DDBJ databases">
        <authorList>
            <person name="Sun Q."/>
            <person name="Mori K."/>
        </authorList>
    </citation>
    <scope>NUCLEOTIDE SEQUENCE [LARGE SCALE GENOMIC DNA]</scope>
    <source>
        <strain evidence="8 9">CCM 8677</strain>
    </source>
</reference>
<evidence type="ECO:0000256" key="4">
    <source>
        <dbReference type="ARBA" id="ARBA00022692"/>
    </source>
</evidence>
<evidence type="ECO:0000256" key="7">
    <source>
        <dbReference type="SAM" id="Phobius"/>
    </source>
</evidence>
<evidence type="ECO:0000256" key="5">
    <source>
        <dbReference type="ARBA" id="ARBA00022989"/>
    </source>
</evidence>
<dbReference type="EMBL" id="JBHLXJ010000003">
    <property type="protein sequence ID" value="MFC0348954.1"/>
    <property type="molecule type" value="Genomic_DNA"/>
</dbReference>
<accession>A0ABV6IAV8</accession>
<evidence type="ECO:0000256" key="2">
    <source>
        <dbReference type="ARBA" id="ARBA00005262"/>
    </source>
</evidence>
<evidence type="ECO:0000256" key="3">
    <source>
        <dbReference type="ARBA" id="ARBA00022475"/>
    </source>
</evidence>
<organism evidence="8 9">
    <name type="scientific">Undibacterium danionis</name>
    <dbReference type="NCBI Taxonomy" id="1812100"/>
    <lineage>
        <taxon>Bacteria</taxon>
        <taxon>Pseudomonadati</taxon>
        <taxon>Pseudomonadota</taxon>
        <taxon>Betaproteobacteria</taxon>
        <taxon>Burkholderiales</taxon>
        <taxon>Oxalobacteraceae</taxon>
        <taxon>Undibacterium</taxon>
    </lineage>
</organism>
<comment type="similarity">
    <text evidence="2">Belongs to the chromate ion transporter (CHR) (TC 2.A.51) family.</text>
</comment>
<dbReference type="InterPro" id="IPR003370">
    <property type="entry name" value="Chromate_transpt"/>
</dbReference>
<dbReference type="Proteomes" id="UP001589844">
    <property type="component" value="Unassembled WGS sequence"/>
</dbReference>
<keyword evidence="5 7" id="KW-1133">Transmembrane helix</keyword>
<dbReference type="InterPro" id="IPR052518">
    <property type="entry name" value="CHR_Transporter"/>
</dbReference>
<feature type="transmembrane region" description="Helical" evidence="7">
    <location>
        <begin position="141"/>
        <end position="161"/>
    </location>
</feature>
<dbReference type="RefSeq" id="WP_390210221.1">
    <property type="nucleotide sequence ID" value="NZ_JBHLXJ010000003.1"/>
</dbReference>
<feature type="transmembrane region" description="Helical" evidence="7">
    <location>
        <begin position="107"/>
        <end position="129"/>
    </location>
</feature>
<comment type="subcellular location">
    <subcellularLocation>
        <location evidence="1">Cell membrane</location>
        <topology evidence="1">Multi-pass membrane protein</topology>
    </subcellularLocation>
</comment>
<keyword evidence="4 7" id="KW-0812">Transmembrane</keyword>
<feature type="transmembrane region" description="Helical" evidence="7">
    <location>
        <begin position="173"/>
        <end position="199"/>
    </location>
</feature>
<name>A0ABV6IAV8_9BURK</name>
<keyword evidence="3" id="KW-1003">Cell membrane</keyword>
<keyword evidence="9" id="KW-1185">Reference proteome</keyword>
<gene>
    <name evidence="8" type="ORF">ACFFJH_03980</name>
</gene>